<gene>
    <name evidence="2" type="ORF">DSLASN_16680</name>
</gene>
<reference evidence="2 3" key="1">
    <citation type="submission" date="2021-02" db="EMBL/GenBank/DDBJ databases">
        <title>Complete genome of Desulfoluna sp. strain ASN36.</title>
        <authorList>
            <person name="Takahashi A."/>
            <person name="Kojima H."/>
            <person name="Fukui M."/>
        </authorList>
    </citation>
    <scope>NUCLEOTIDE SEQUENCE [LARGE SCALE GENOMIC DNA]</scope>
    <source>
        <strain evidence="2 3">ASN36</strain>
    </source>
</reference>
<keyword evidence="1" id="KW-1133">Transmembrane helix</keyword>
<evidence type="ECO:0000313" key="2">
    <source>
        <dbReference type="EMBL" id="BCS96036.1"/>
    </source>
</evidence>
<dbReference type="EMBL" id="AP024488">
    <property type="protein sequence ID" value="BCS96036.1"/>
    <property type="molecule type" value="Genomic_DNA"/>
</dbReference>
<keyword evidence="1" id="KW-0472">Membrane</keyword>
<keyword evidence="3" id="KW-1185">Reference proteome</keyword>
<dbReference type="Proteomes" id="UP001320148">
    <property type="component" value="Chromosome"/>
</dbReference>
<evidence type="ECO:0000256" key="1">
    <source>
        <dbReference type="SAM" id="Phobius"/>
    </source>
</evidence>
<protein>
    <submittedName>
        <fullName evidence="2">Uncharacterized protein</fullName>
    </submittedName>
</protein>
<organism evidence="2 3">
    <name type="scientific">Desulfoluna limicola</name>
    <dbReference type="NCBI Taxonomy" id="2810562"/>
    <lineage>
        <taxon>Bacteria</taxon>
        <taxon>Pseudomonadati</taxon>
        <taxon>Thermodesulfobacteriota</taxon>
        <taxon>Desulfobacteria</taxon>
        <taxon>Desulfobacterales</taxon>
        <taxon>Desulfolunaceae</taxon>
        <taxon>Desulfoluna</taxon>
    </lineage>
</organism>
<evidence type="ECO:0000313" key="3">
    <source>
        <dbReference type="Proteomes" id="UP001320148"/>
    </source>
</evidence>
<keyword evidence="1" id="KW-0812">Transmembrane</keyword>
<name>A0ABM7PFV2_9BACT</name>
<accession>A0ABM7PFV2</accession>
<sequence length="76" mass="8477">MSIFSLTPIVAPKGEPGLFHSDNIFEAYYIGEIYGYVVFFVVVVVLLVLVALSAKVVQLYRYCRDKVTGPGKKYPS</sequence>
<feature type="transmembrane region" description="Helical" evidence="1">
    <location>
        <begin position="33"/>
        <end position="54"/>
    </location>
</feature>
<proteinExistence type="predicted"/>